<organism evidence="3 4">
    <name type="scientific">Serratia inhibens</name>
    <dbReference type="NCBI Taxonomy" id="2338073"/>
    <lineage>
        <taxon>Bacteria</taxon>
        <taxon>Pseudomonadati</taxon>
        <taxon>Pseudomonadota</taxon>
        <taxon>Gammaproteobacteria</taxon>
        <taxon>Enterobacterales</taxon>
        <taxon>Yersiniaceae</taxon>
        <taxon>Serratia</taxon>
    </lineage>
</organism>
<dbReference type="GO" id="GO:0016747">
    <property type="term" value="F:acyltransferase activity, transferring groups other than amino-acyl groups"/>
    <property type="evidence" value="ECO:0007669"/>
    <property type="project" value="InterPro"/>
</dbReference>
<keyword evidence="3" id="KW-0012">Acyltransferase</keyword>
<evidence type="ECO:0000313" key="4">
    <source>
        <dbReference type="Proteomes" id="UP000284338"/>
    </source>
</evidence>
<keyword evidence="3" id="KW-0808">Transferase</keyword>
<feature type="transmembrane region" description="Helical" evidence="1">
    <location>
        <begin position="181"/>
        <end position="200"/>
    </location>
</feature>
<proteinExistence type="predicted"/>
<feature type="transmembrane region" description="Helical" evidence="1">
    <location>
        <begin position="133"/>
        <end position="149"/>
    </location>
</feature>
<feature type="transmembrane region" description="Helical" evidence="1">
    <location>
        <begin position="48"/>
        <end position="69"/>
    </location>
</feature>
<keyword evidence="1" id="KW-0812">Transmembrane</keyword>
<protein>
    <submittedName>
        <fullName evidence="3">Acyltransferase</fullName>
    </submittedName>
</protein>
<dbReference type="RefSeq" id="WP_119804579.1">
    <property type="nucleotide sequence ID" value="NZ_QYYG01000003.1"/>
</dbReference>
<evidence type="ECO:0000313" key="3">
    <source>
        <dbReference type="EMBL" id="RJF55337.1"/>
    </source>
</evidence>
<accession>A0AA92X8D4</accession>
<name>A0AA92X8D4_9GAMM</name>
<evidence type="ECO:0000259" key="2">
    <source>
        <dbReference type="Pfam" id="PF01757"/>
    </source>
</evidence>
<feature type="transmembrane region" description="Helical" evidence="1">
    <location>
        <begin position="221"/>
        <end position="252"/>
    </location>
</feature>
<gene>
    <name evidence="3" type="ORF">D4100_13575</name>
</gene>
<feature type="domain" description="Acyltransferase 3" evidence="2">
    <location>
        <begin position="8"/>
        <end position="317"/>
    </location>
</feature>
<keyword evidence="4" id="KW-1185">Reference proteome</keyword>
<keyword evidence="1" id="KW-0472">Membrane</keyword>
<dbReference type="InterPro" id="IPR002656">
    <property type="entry name" value="Acyl_transf_3_dom"/>
</dbReference>
<reference evidence="3 4" key="1">
    <citation type="submission" date="2018-09" db="EMBL/GenBank/DDBJ databases">
        <title>Draft genome of a novel serratia sp. strain with antifungal activity.</title>
        <authorList>
            <person name="Dichmann S.I."/>
            <person name="Park B.P."/>
            <person name="Pathiraja D."/>
            <person name="Choi I.-G."/>
            <person name="Stougaard P."/>
            <person name="Hennessy R.C."/>
        </authorList>
    </citation>
    <scope>NUCLEOTIDE SEQUENCE [LARGE SCALE GENOMIC DNA]</scope>
    <source>
        <strain evidence="3 4">S40</strain>
    </source>
</reference>
<evidence type="ECO:0000256" key="1">
    <source>
        <dbReference type="SAM" id="Phobius"/>
    </source>
</evidence>
<feature type="transmembrane region" description="Helical" evidence="1">
    <location>
        <begin position="89"/>
        <end position="108"/>
    </location>
</feature>
<sequence>MEISINKSNYLKGIAIILMLVHHLFAYPGRISPDISVYHIVNGIDIEMYLGLFGKICVSMFLFLSGYGFSLKKEISFKYIWGKLKNLYISYWIVLFIFVPIGIIFFPGERYSLSPSLFIENFIGLKSTYNSEWWFFKLYVLYVLSLPLLSKLNTTALLGVLFAAAMCGKGLQYFPWAPQVLIEYCTWLLPFGFGMVFGRTQQAPAGSWLAKLIATLGRTHPLILLVVTVAVFIVAHNPGLLLVTPLFIIAMMKTADALGSRVNKVVVELGKHSMYMWLTHSFYCYYFTQKLIFAPRYTPLVLLLLILVSYLTSLVLSRIEWAIKSGGMGGKTDSRRDLPEG</sequence>
<feature type="transmembrane region" description="Helical" evidence="1">
    <location>
        <begin position="9"/>
        <end position="28"/>
    </location>
</feature>
<comment type="caution">
    <text evidence="3">The sequence shown here is derived from an EMBL/GenBank/DDBJ whole genome shotgun (WGS) entry which is preliminary data.</text>
</comment>
<dbReference type="EMBL" id="QYYG01000003">
    <property type="protein sequence ID" value="RJF55337.1"/>
    <property type="molecule type" value="Genomic_DNA"/>
</dbReference>
<dbReference type="Pfam" id="PF01757">
    <property type="entry name" value="Acyl_transf_3"/>
    <property type="match status" value="1"/>
</dbReference>
<feature type="transmembrane region" description="Helical" evidence="1">
    <location>
        <begin position="300"/>
        <end position="319"/>
    </location>
</feature>
<keyword evidence="1" id="KW-1133">Transmembrane helix</keyword>
<dbReference type="Proteomes" id="UP000284338">
    <property type="component" value="Unassembled WGS sequence"/>
</dbReference>
<dbReference type="AlphaFoldDB" id="A0AA92X8D4"/>